<sequence length="119" mass="13399">MTFSHTLRWRGAGLLAMAAMLAMVGCGETRAQKKQREASVIISMGEKYVREKIREPASAQFRNQFIGKGGAPCGEVNAKDAFGAYLGYQRYISVARELTMLAQDMPHDEFEESWREMCK</sequence>
<keyword evidence="1" id="KW-0732">Signal</keyword>
<dbReference type="AlphaFoldDB" id="A0A1E7W8V6"/>
<dbReference type="Proteomes" id="UP000175989">
    <property type="component" value="Unassembled WGS sequence"/>
</dbReference>
<evidence type="ECO:0000256" key="1">
    <source>
        <dbReference type="SAM" id="SignalP"/>
    </source>
</evidence>
<dbReference type="EMBL" id="LROM01000147">
    <property type="protein sequence ID" value="OEZ92683.1"/>
    <property type="molecule type" value="Genomic_DNA"/>
</dbReference>
<comment type="caution">
    <text evidence="2">The sequence shown here is derived from an EMBL/GenBank/DDBJ whole genome shotgun (WGS) entry which is preliminary data.</text>
</comment>
<dbReference type="RefSeq" id="WP_070251807.1">
    <property type="nucleotide sequence ID" value="NZ_LROM01000147.1"/>
</dbReference>
<accession>A0A1E7W8V6</accession>
<evidence type="ECO:0000313" key="2">
    <source>
        <dbReference type="EMBL" id="OEZ92683.1"/>
    </source>
</evidence>
<feature type="signal peptide" evidence="1">
    <location>
        <begin position="1"/>
        <end position="24"/>
    </location>
</feature>
<evidence type="ECO:0008006" key="4">
    <source>
        <dbReference type="Google" id="ProtNLM"/>
    </source>
</evidence>
<reference evidence="3" key="1">
    <citation type="journal article" date="2016" name="Front. Microbiol.">
        <title>Molecular Keys to the Janthinobacterium and Duganella spp. Interaction with the Plant Pathogen Fusarium graminearum.</title>
        <authorList>
            <person name="Haack F.S."/>
            <person name="Poehlein A."/>
            <person name="Kroger C."/>
            <person name="Voigt C.A."/>
            <person name="Piepenbring M."/>
            <person name="Bode H.B."/>
            <person name="Daniel R."/>
            <person name="Schafer W."/>
            <person name="Streit W.R."/>
        </authorList>
    </citation>
    <scope>NUCLEOTIDE SEQUENCE [LARGE SCALE GENOMIC DNA]</scope>
    <source>
        <strain evidence="3">T54</strain>
    </source>
</reference>
<protein>
    <recommendedName>
        <fullName evidence="4">Lipoprotein</fullName>
    </recommendedName>
</protein>
<name>A0A1E7W8V6_9BURK</name>
<feature type="chain" id="PRO_5009206646" description="Lipoprotein" evidence="1">
    <location>
        <begin position="25"/>
        <end position="119"/>
    </location>
</feature>
<gene>
    <name evidence="2" type="ORF">DUPY_49440</name>
</gene>
<proteinExistence type="predicted"/>
<dbReference type="PATRIC" id="fig|762836.4.peg.5083"/>
<keyword evidence="3" id="KW-1185">Reference proteome</keyword>
<dbReference type="OrthoDB" id="9157170at2"/>
<evidence type="ECO:0000313" key="3">
    <source>
        <dbReference type="Proteomes" id="UP000175989"/>
    </source>
</evidence>
<organism evidence="2 3">
    <name type="scientific">Duganella phyllosphaerae</name>
    <dbReference type="NCBI Taxonomy" id="762836"/>
    <lineage>
        <taxon>Bacteria</taxon>
        <taxon>Pseudomonadati</taxon>
        <taxon>Pseudomonadota</taxon>
        <taxon>Betaproteobacteria</taxon>
        <taxon>Burkholderiales</taxon>
        <taxon>Oxalobacteraceae</taxon>
        <taxon>Telluria group</taxon>
        <taxon>Duganella</taxon>
    </lineage>
</organism>